<dbReference type="EMBL" id="MK514282">
    <property type="protein sequence ID" value="QBP07518.1"/>
    <property type="molecule type" value="Genomic_DNA"/>
</dbReference>
<dbReference type="Proteomes" id="UP000295398">
    <property type="component" value="Segment"/>
</dbReference>
<feature type="domain" description="PhoH-like protein" evidence="4">
    <location>
        <begin position="47"/>
        <end position="252"/>
    </location>
</feature>
<evidence type="ECO:0000256" key="1">
    <source>
        <dbReference type="ARBA" id="ARBA00022741"/>
    </source>
</evidence>
<feature type="region of interest" description="Disordered" evidence="3">
    <location>
        <begin position="1"/>
        <end position="51"/>
    </location>
</feature>
<evidence type="ECO:0000313" key="6">
    <source>
        <dbReference type="Proteomes" id="UP000295398"/>
    </source>
</evidence>
<reference evidence="5 6" key="1">
    <citation type="submission" date="2019-02" db="EMBL/GenBank/DDBJ databases">
        <authorList>
            <person name="Webb C.J."/>
            <person name="Sharma R."/>
            <person name="Berg J.A."/>
            <person name="Payne A.M."/>
            <person name="Fajardo C.P."/>
            <person name="Breakwell D.P."/>
            <person name="Hope S."/>
            <person name="Grose J.H."/>
        </authorList>
    </citation>
    <scope>NUCLEOTIDE SEQUENCE [LARGE SCALE GENOMIC DNA]</scope>
</reference>
<evidence type="ECO:0000256" key="3">
    <source>
        <dbReference type="SAM" id="MobiDB-lite"/>
    </source>
</evidence>
<dbReference type="GO" id="GO:0005524">
    <property type="term" value="F:ATP binding"/>
    <property type="evidence" value="ECO:0007669"/>
    <property type="project" value="UniProtKB-KW"/>
</dbReference>
<dbReference type="PANTHER" id="PTHR30473">
    <property type="entry name" value="PROTEIN PHOH"/>
    <property type="match status" value="1"/>
</dbReference>
<evidence type="ECO:0000259" key="4">
    <source>
        <dbReference type="Pfam" id="PF02562"/>
    </source>
</evidence>
<dbReference type="NCBIfam" id="NF007827">
    <property type="entry name" value="PRK10536.1"/>
    <property type="match status" value="1"/>
</dbReference>
<keyword evidence="2" id="KW-0067">ATP-binding</keyword>
<dbReference type="Gene3D" id="3.40.50.300">
    <property type="entry name" value="P-loop containing nucleotide triphosphate hydrolases"/>
    <property type="match status" value="1"/>
</dbReference>
<accession>A0A482IFJ7</accession>
<dbReference type="InterPro" id="IPR003714">
    <property type="entry name" value="PhoH"/>
</dbReference>
<proteinExistence type="predicted"/>
<dbReference type="InterPro" id="IPR027417">
    <property type="entry name" value="P-loop_NTPase"/>
</dbReference>
<keyword evidence="6" id="KW-1185">Reference proteome</keyword>
<dbReference type="Pfam" id="PF02562">
    <property type="entry name" value="PhoH"/>
    <property type="match status" value="1"/>
</dbReference>
<evidence type="ECO:0000256" key="2">
    <source>
        <dbReference type="ARBA" id="ARBA00022840"/>
    </source>
</evidence>
<dbReference type="InterPro" id="IPR051451">
    <property type="entry name" value="PhoH2-like"/>
</dbReference>
<dbReference type="PANTHER" id="PTHR30473:SF3">
    <property type="entry name" value="PROTEIN PHOH"/>
    <property type="match status" value="1"/>
</dbReference>
<sequence>MRAMGREKQQGVSRKNRRPSTKGQVIQFPEQELDESLPQSKRDTSPIEPRNTNQQHYALALETKQLIFSTGEAGCGKTFMATAYAVERLLAKDVDRIIVTRPVLSADEDLGFLPGDVGEKFAPYFRPVYDVLLKRLGSRFLQYCLKPGIDKVEIAPFAYMRGRNFENAVVILDEAQNTTAQQMKLFLTRIGENCIVIVNGDVTQCDLPSGVKSGLADALARFEEDELVGIVRFTKDDCVRSPLCQRALFAYDDK</sequence>
<keyword evidence="1" id="KW-0547">Nucleotide-binding</keyword>
<gene>
    <name evidence="5" type="ORF">DERBICUS_92</name>
</gene>
<organism evidence="5 6">
    <name type="scientific">Erwinia phage Derbicus</name>
    <dbReference type="NCBI Taxonomy" id="2530027"/>
    <lineage>
        <taxon>Viruses</taxon>
        <taxon>Duplodnaviria</taxon>
        <taxon>Heunggongvirae</taxon>
        <taxon>Uroviricota</taxon>
        <taxon>Caudoviricetes</taxon>
        <taxon>Chimalliviridae</taxon>
        <taxon>Derbicusvirus</taxon>
        <taxon>Derbicusvirus derbicus</taxon>
    </lineage>
</organism>
<dbReference type="SUPFAM" id="SSF52540">
    <property type="entry name" value="P-loop containing nucleoside triphosphate hydrolases"/>
    <property type="match status" value="1"/>
</dbReference>
<name>A0A482IFJ7_9CAUD</name>
<evidence type="ECO:0000313" key="5">
    <source>
        <dbReference type="EMBL" id="QBP07518.1"/>
    </source>
</evidence>
<protein>
    <submittedName>
        <fullName evidence="5">Putative PhoH family protein</fullName>
    </submittedName>
</protein>